<dbReference type="GO" id="GO:0070212">
    <property type="term" value="P:protein poly-ADP-ribosylation"/>
    <property type="evidence" value="ECO:0007669"/>
    <property type="project" value="TreeGrafter"/>
</dbReference>
<feature type="compositionally biased region" description="Acidic residues" evidence="16">
    <location>
        <begin position="75"/>
        <end position="88"/>
    </location>
</feature>
<keyword evidence="4" id="KW-0548">Nucleotidyltransferase</keyword>
<dbReference type="Gene3D" id="2.20.140.10">
    <property type="entry name" value="WGR domain"/>
    <property type="match status" value="1"/>
</dbReference>
<keyword evidence="5" id="KW-0479">Metal-binding</keyword>
<dbReference type="GO" id="GO:0008270">
    <property type="term" value="F:zinc ion binding"/>
    <property type="evidence" value="ECO:0007669"/>
    <property type="project" value="UniProtKB-KW"/>
</dbReference>
<evidence type="ECO:0000259" key="20">
    <source>
        <dbReference type="PROSITE" id="PS51977"/>
    </source>
</evidence>
<dbReference type="FunFam" id="1.20.142.10:FF:000002">
    <property type="entry name" value="Poly [ADP-ribose] polymerase"/>
    <property type="match status" value="1"/>
</dbReference>
<keyword evidence="12" id="KW-0539">Nucleus</keyword>
<evidence type="ECO:0000256" key="10">
    <source>
        <dbReference type="ARBA" id="ARBA00023027"/>
    </source>
</evidence>
<feature type="region of interest" description="Disordered" evidence="16">
    <location>
        <begin position="1"/>
        <end position="24"/>
    </location>
</feature>
<dbReference type="Pfam" id="PF02877">
    <property type="entry name" value="PARP_reg"/>
    <property type="match status" value="1"/>
</dbReference>
<dbReference type="PANTHER" id="PTHR10459:SF60">
    <property type="entry name" value="POLY [ADP-RIBOSE] POLYMERASE 2"/>
    <property type="match status" value="1"/>
</dbReference>
<evidence type="ECO:0000256" key="13">
    <source>
        <dbReference type="ARBA" id="ARBA00024347"/>
    </source>
</evidence>
<dbReference type="EC" id="2.4.2.-" evidence="15"/>
<feature type="domain" description="PARP alpha-helical" evidence="19">
    <location>
        <begin position="273"/>
        <end position="399"/>
    </location>
</feature>
<dbReference type="CDD" id="cd17731">
    <property type="entry name" value="BRCT_TopBP1_rpt2_like"/>
    <property type="match status" value="1"/>
</dbReference>
<feature type="domain" description="WGR" evidence="20">
    <location>
        <begin position="145"/>
        <end position="241"/>
    </location>
</feature>
<feature type="compositionally biased region" description="Basic and acidic residues" evidence="16">
    <location>
        <begin position="264"/>
        <end position="278"/>
    </location>
</feature>
<feature type="domain" description="BRCT" evidence="17">
    <location>
        <begin position="1"/>
        <end position="73"/>
    </location>
</feature>
<dbReference type="InterPro" id="IPR001357">
    <property type="entry name" value="BRCT_dom"/>
</dbReference>
<comment type="similarity">
    <text evidence="13">Belongs to the ARTD/PARP family.</text>
</comment>
<dbReference type="GO" id="GO:0005730">
    <property type="term" value="C:nucleolus"/>
    <property type="evidence" value="ECO:0007669"/>
    <property type="project" value="TreeGrafter"/>
</dbReference>
<dbReference type="PROSITE" id="PS50172">
    <property type="entry name" value="BRCT"/>
    <property type="match status" value="1"/>
</dbReference>
<dbReference type="PROSITE" id="PS51059">
    <property type="entry name" value="PARP_CATALYTIC"/>
    <property type="match status" value="1"/>
</dbReference>
<feature type="compositionally biased region" description="Acidic residues" evidence="16">
    <location>
        <begin position="108"/>
        <end position="117"/>
    </location>
</feature>
<dbReference type="SUPFAM" id="SSF47587">
    <property type="entry name" value="Domain of poly(ADP-ribose) polymerase"/>
    <property type="match status" value="1"/>
</dbReference>
<dbReference type="InterPro" id="IPR036930">
    <property type="entry name" value="WGR_dom_sf"/>
</dbReference>
<comment type="subcellular location">
    <subcellularLocation>
        <location evidence="1">Nucleus</location>
    </subcellularLocation>
</comment>
<dbReference type="Gene3D" id="3.90.228.10">
    <property type="match status" value="1"/>
</dbReference>
<evidence type="ECO:0000256" key="8">
    <source>
        <dbReference type="ARBA" id="ARBA00022771"/>
    </source>
</evidence>
<dbReference type="SUPFAM" id="SSF142921">
    <property type="entry name" value="WGR domain-like"/>
    <property type="match status" value="1"/>
</dbReference>
<dbReference type="PANTHER" id="PTHR10459">
    <property type="entry name" value="DNA LIGASE"/>
    <property type="match status" value="1"/>
</dbReference>
<dbReference type="InterPro" id="IPR012317">
    <property type="entry name" value="Poly(ADP-ribose)pol_cat_dom"/>
</dbReference>
<organism evidence="21 22">
    <name type="scientific">Acrasis kona</name>
    <dbReference type="NCBI Taxonomy" id="1008807"/>
    <lineage>
        <taxon>Eukaryota</taxon>
        <taxon>Discoba</taxon>
        <taxon>Heterolobosea</taxon>
        <taxon>Tetramitia</taxon>
        <taxon>Eutetramitia</taxon>
        <taxon>Acrasidae</taxon>
        <taxon>Acrasis</taxon>
    </lineage>
</organism>
<dbReference type="GO" id="GO:1990404">
    <property type="term" value="F:NAD+-protein mono-ADP-ribosyltransferase activity"/>
    <property type="evidence" value="ECO:0007669"/>
    <property type="project" value="TreeGrafter"/>
</dbReference>
<evidence type="ECO:0000256" key="3">
    <source>
        <dbReference type="ARBA" id="ARBA00022679"/>
    </source>
</evidence>
<feature type="region of interest" description="Disordered" evidence="16">
    <location>
        <begin position="66"/>
        <end position="123"/>
    </location>
</feature>
<dbReference type="Gene3D" id="3.40.50.10190">
    <property type="entry name" value="BRCT domain"/>
    <property type="match status" value="1"/>
</dbReference>
<evidence type="ECO:0000256" key="9">
    <source>
        <dbReference type="ARBA" id="ARBA00022833"/>
    </source>
</evidence>
<dbReference type="Pfam" id="PF00644">
    <property type="entry name" value="PARP"/>
    <property type="match status" value="1"/>
</dbReference>
<keyword evidence="22" id="KW-1185">Reference proteome</keyword>
<dbReference type="CDD" id="cd01437">
    <property type="entry name" value="parp_like"/>
    <property type="match status" value="1"/>
</dbReference>
<keyword evidence="11" id="KW-0238">DNA-binding</keyword>
<dbReference type="InterPro" id="IPR036420">
    <property type="entry name" value="BRCT_dom_sf"/>
</dbReference>
<evidence type="ECO:0000256" key="6">
    <source>
        <dbReference type="ARBA" id="ARBA00022737"/>
    </source>
</evidence>
<dbReference type="SMART" id="SM00773">
    <property type="entry name" value="WGR"/>
    <property type="match status" value="1"/>
</dbReference>
<name>A0AAW2ZBD3_9EUKA</name>
<dbReference type="GO" id="GO:0016779">
    <property type="term" value="F:nucleotidyltransferase activity"/>
    <property type="evidence" value="ECO:0007669"/>
    <property type="project" value="UniProtKB-KW"/>
</dbReference>
<dbReference type="PROSITE" id="PS51060">
    <property type="entry name" value="PARP_ALPHA_HD"/>
    <property type="match status" value="1"/>
</dbReference>
<feature type="region of interest" description="Disordered" evidence="16">
    <location>
        <begin position="250"/>
        <end position="278"/>
    </location>
</feature>
<dbReference type="InterPro" id="IPR008893">
    <property type="entry name" value="WGR_domain"/>
</dbReference>
<dbReference type="Proteomes" id="UP001431209">
    <property type="component" value="Unassembled WGS sequence"/>
</dbReference>
<dbReference type="InterPro" id="IPR059215">
    <property type="entry name" value="BRCT2_TopBP1-like"/>
</dbReference>
<dbReference type="FunFam" id="3.90.228.10:FF:000002">
    <property type="entry name" value="Poly [ADP-ribose] polymerase"/>
    <property type="match status" value="1"/>
</dbReference>
<dbReference type="CDD" id="cd07997">
    <property type="entry name" value="WGR_PARP"/>
    <property type="match status" value="1"/>
</dbReference>
<dbReference type="InterPro" id="IPR050800">
    <property type="entry name" value="ARTD/PARP"/>
</dbReference>
<dbReference type="Gene3D" id="1.20.142.10">
    <property type="entry name" value="Poly(ADP-ribose) polymerase, regulatory domain"/>
    <property type="match status" value="1"/>
</dbReference>
<dbReference type="EMBL" id="JAOPGA020001252">
    <property type="protein sequence ID" value="KAL0486628.1"/>
    <property type="molecule type" value="Genomic_DNA"/>
</dbReference>
<dbReference type="InterPro" id="IPR036616">
    <property type="entry name" value="Poly(ADP-ribose)pol_reg_dom_sf"/>
</dbReference>
<gene>
    <name evidence="21" type="ORF">AKO1_001536</name>
</gene>
<keyword evidence="2 15" id="KW-0328">Glycosyltransferase</keyword>
<keyword evidence="9" id="KW-0862">Zinc</keyword>
<comment type="catalytic activity">
    <reaction evidence="14">
        <text>NAD(+) + (ADP-D-ribosyl)n-acceptor = nicotinamide + (ADP-D-ribosyl)n+1-acceptor + H(+).</text>
        <dbReference type="EC" id="2.4.2.30"/>
    </reaction>
</comment>
<dbReference type="SUPFAM" id="SSF56399">
    <property type="entry name" value="ADP-ribosylation"/>
    <property type="match status" value="1"/>
</dbReference>
<dbReference type="FunFam" id="2.20.140.10:FF:000001">
    <property type="entry name" value="Poly [ADP-ribose] polymerase"/>
    <property type="match status" value="1"/>
</dbReference>
<evidence type="ECO:0000256" key="12">
    <source>
        <dbReference type="ARBA" id="ARBA00023242"/>
    </source>
</evidence>
<comment type="caution">
    <text evidence="21">The sequence shown here is derived from an EMBL/GenBank/DDBJ whole genome shotgun (WGS) entry which is preliminary data.</text>
</comment>
<evidence type="ECO:0000256" key="11">
    <source>
        <dbReference type="ARBA" id="ARBA00023125"/>
    </source>
</evidence>
<keyword evidence="7" id="KW-0013">ADP-ribosylation</keyword>
<dbReference type="SUPFAM" id="SSF52113">
    <property type="entry name" value="BRCT domain"/>
    <property type="match status" value="1"/>
</dbReference>
<evidence type="ECO:0000256" key="7">
    <source>
        <dbReference type="ARBA" id="ARBA00022765"/>
    </source>
</evidence>
<evidence type="ECO:0000313" key="21">
    <source>
        <dbReference type="EMBL" id="KAL0486628.1"/>
    </source>
</evidence>
<dbReference type="InterPro" id="IPR004102">
    <property type="entry name" value="Poly(ADP-ribose)pol_reg_dom"/>
</dbReference>
<sequence length="633" mass="71906">MGMARKDIQSLIKKNGGEAAPGVSQRVTHLVASESGTSTYNKAKDYGISVVKESWIHDSVEEGKLQDVKKYSFDNDADDDDDGEDDEEEKPKEVTKKPAKAVKRKREEDDEEDEESKTEEKPTKLTKMIVKGKAPVDEDSGYVMTGEIYCDNDVWSSTLNQTDVAAGTYGKNKFYKIQLIQTGSSYVVFTKYGRVGSKGVVNNSKHSSLSSAKTEFCKKFKEKTKNEWSNKSNFKPFKGKYDLVEMNYDEEPEEENQQESNEGTSEKPTKRPDSNLDPRVQDLIKLISNVKMMEDTMKYFEIDLKKMPLGKLSKEQIKKGYSTLKLIQNVLDRVQNEDEEDDGYDVNSINDLSSKFYTIIPHDFGRQRPPAIKSKDALQLKLDMMAALADMEIASKIISDSSKIKKQNPIDSTYESLHTELKPMSHDSERFKLIETYIKNTHAATHSQYKLILEEVFEVVREGETERFTKDMSNRQLLWHGSRITNYMGILSTGLRIAPPEAPVTGYMFGKGVYFADSVSKSANYCFADRSNNTGVLLLSEVALGNCRERYNAEFVMDLPNQNHQSTKGVGRQHPDPKDYVKIENDVVVPLGKMIDQEGHGGKINALMYNEFIVYDVKQINIKYLLKTKFVYN</sequence>
<evidence type="ECO:0000259" key="19">
    <source>
        <dbReference type="PROSITE" id="PS51060"/>
    </source>
</evidence>
<evidence type="ECO:0000259" key="17">
    <source>
        <dbReference type="PROSITE" id="PS50172"/>
    </source>
</evidence>
<evidence type="ECO:0000256" key="4">
    <source>
        <dbReference type="ARBA" id="ARBA00022695"/>
    </source>
</evidence>
<evidence type="ECO:0000256" key="1">
    <source>
        <dbReference type="ARBA" id="ARBA00004123"/>
    </source>
</evidence>
<dbReference type="GO" id="GO:0003950">
    <property type="term" value="F:NAD+ poly-ADP-ribosyltransferase activity"/>
    <property type="evidence" value="ECO:0007669"/>
    <property type="project" value="UniProtKB-UniRule"/>
</dbReference>
<reference evidence="21 22" key="1">
    <citation type="submission" date="2024-03" db="EMBL/GenBank/DDBJ databases">
        <title>The Acrasis kona genome and developmental transcriptomes reveal deep origins of eukaryotic multicellular pathways.</title>
        <authorList>
            <person name="Sheikh S."/>
            <person name="Fu C.-J."/>
            <person name="Brown M.W."/>
            <person name="Baldauf S.L."/>
        </authorList>
    </citation>
    <scope>NUCLEOTIDE SEQUENCE [LARGE SCALE GENOMIC DNA]</scope>
    <source>
        <strain evidence="21 22">ATCC MYA-3509</strain>
    </source>
</reference>
<proteinExistence type="inferred from homology"/>
<keyword evidence="3 15" id="KW-0808">Transferase</keyword>
<dbReference type="PROSITE" id="PS51977">
    <property type="entry name" value="WGR"/>
    <property type="match status" value="1"/>
</dbReference>
<dbReference type="GO" id="GO:0003677">
    <property type="term" value="F:DNA binding"/>
    <property type="evidence" value="ECO:0007669"/>
    <property type="project" value="UniProtKB-KW"/>
</dbReference>
<dbReference type="SMART" id="SM00292">
    <property type="entry name" value="BRCT"/>
    <property type="match status" value="1"/>
</dbReference>
<evidence type="ECO:0000256" key="14">
    <source>
        <dbReference type="ARBA" id="ARBA00033987"/>
    </source>
</evidence>
<evidence type="ECO:0000256" key="5">
    <source>
        <dbReference type="ARBA" id="ARBA00022723"/>
    </source>
</evidence>
<feature type="domain" description="PARP catalytic" evidence="18">
    <location>
        <begin position="408"/>
        <end position="633"/>
    </location>
</feature>
<dbReference type="Pfam" id="PF00533">
    <property type="entry name" value="BRCT"/>
    <property type="match status" value="1"/>
</dbReference>
<keyword evidence="8" id="KW-0863">Zinc-finger</keyword>
<evidence type="ECO:0000256" key="2">
    <source>
        <dbReference type="ARBA" id="ARBA00022676"/>
    </source>
</evidence>
<dbReference type="AlphaFoldDB" id="A0AAW2ZBD3"/>
<evidence type="ECO:0000259" key="18">
    <source>
        <dbReference type="PROSITE" id="PS51059"/>
    </source>
</evidence>
<evidence type="ECO:0000256" key="15">
    <source>
        <dbReference type="RuleBase" id="RU362114"/>
    </source>
</evidence>
<keyword evidence="10 15" id="KW-0520">NAD</keyword>
<keyword evidence="6" id="KW-0677">Repeat</keyword>
<evidence type="ECO:0000313" key="22">
    <source>
        <dbReference type="Proteomes" id="UP001431209"/>
    </source>
</evidence>
<dbReference type="GO" id="GO:0006302">
    <property type="term" value="P:double-strand break repair"/>
    <property type="evidence" value="ECO:0007669"/>
    <property type="project" value="TreeGrafter"/>
</dbReference>
<evidence type="ECO:0000256" key="16">
    <source>
        <dbReference type="SAM" id="MobiDB-lite"/>
    </source>
</evidence>
<accession>A0AAW2ZBD3</accession>
<dbReference type="Pfam" id="PF05406">
    <property type="entry name" value="WGR"/>
    <property type="match status" value="1"/>
</dbReference>
<protein>
    <recommendedName>
        <fullName evidence="15">Poly [ADP-ribose] polymerase</fullName>
        <shortName evidence="15">PARP</shortName>
        <ecNumber evidence="15">2.4.2.-</ecNumber>
    </recommendedName>
</protein>